<proteinExistence type="predicted"/>
<evidence type="ECO:0000256" key="1">
    <source>
        <dbReference type="ARBA" id="ARBA00022676"/>
    </source>
</evidence>
<accession>A0A5R9L4X1</accession>
<dbReference type="OrthoDB" id="9810929at2"/>
<evidence type="ECO:0000313" key="5">
    <source>
        <dbReference type="EMBL" id="TLV03407.1"/>
    </source>
</evidence>
<evidence type="ECO:0000313" key="6">
    <source>
        <dbReference type="Proteomes" id="UP000306402"/>
    </source>
</evidence>
<evidence type="ECO:0000259" key="4">
    <source>
        <dbReference type="Pfam" id="PF13439"/>
    </source>
</evidence>
<dbReference type="PANTHER" id="PTHR12526:SF510">
    <property type="entry name" value="D-INOSITOL 3-PHOSPHATE GLYCOSYLTRANSFERASE"/>
    <property type="match status" value="1"/>
</dbReference>
<comment type="caution">
    <text evidence="5">The sequence shown here is derived from an EMBL/GenBank/DDBJ whole genome shotgun (WGS) entry which is preliminary data.</text>
</comment>
<dbReference type="GO" id="GO:0016757">
    <property type="term" value="F:glycosyltransferase activity"/>
    <property type="evidence" value="ECO:0007669"/>
    <property type="project" value="UniProtKB-KW"/>
</dbReference>
<dbReference type="AlphaFoldDB" id="A0A5R9L4X1"/>
<dbReference type="InterPro" id="IPR001296">
    <property type="entry name" value="Glyco_trans_1"/>
</dbReference>
<dbReference type="EMBL" id="VCEJ01000002">
    <property type="protein sequence ID" value="TLV03407.1"/>
    <property type="molecule type" value="Genomic_DNA"/>
</dbReference>
<organism evidence="5 6">
    <name type="scientific">Dyadobacter luticola</name>
    <dbReference type="NCBI Taxonomy" id="1979387"/>
    <lineage>
        <taxon>Bacteria</taxon>
        <taxon>Pseudomonadati</taxon>
        <taxon>Bacteroidota</taxon>
        <taxon>Cytophagia</taxon>
        <taxon>Cytophagales</taxon>
        <taxon>Spirosomataceae</taxon>
        <taxon>Dyadobacter</taxon>
    </lineage>
</organism>
<dbReference type="PANTHER" id="PTHR12526">
    <property type="entry name" value="GLYCOSYLTRANSFERASE"/>
    <property type="match status" value="1"/>
</dbReference>
<feature type="domain" description="Glycosyl transferase family 1" evidence="3">
    <location>
        <begin position="208"/>
        <end position="384"/>
    </location>
</feature>
<protein>
    <submittedName>
        <fullName evidence="5">Glycosyltransferase family 1 protein</fullName>
    </submittedName>
</protein>
<sequence>MKRKIAFISEHASPLAVLGGVDSGGQNVYVAEICKSLARLGYIIDIFTRRDSEDLPEIVQWLPGIRVVHVAAGPAQEVPKEQLLGFMDEFSENMIRFIKNLGNSYELVHANFFMSGLVASRIKEALGVPYVITFHALGKIRMIHQKEKDAFPVTRLDIEQMIVEDADYIIAECPQDRDDLIEHYQADPSRITIIPCGFSADEFHPLARPKARKRLGLAEDELVLLQLGRIVPRKGIDNVIRALRYLKHIPKLRLLVVGGPDDAPDFEKDAEFKRLKNIAEADGVLPQIEFTGRRNRQQLKYYYQAADFFISTPWYEPFGITPLEAMACGTPVIGSAVGGIKYTVRDGETGFLVPPHDPEALAKAVLEGIKCPVKYGQLRENALKRVNRYFTWSFVAKKADQLYNRIGSRVKTHPATYLIMLDKSGTQNRSNFPSSVLTYAATS</sequence>
<gene>
    <name evidence="5" type="ORF">FEN17_07320</name>
</gene>
<dbReference type="InterPro" id="IPR028098">
    <property type="entry name" value="Glyco_trans_4-like_N"/>
</dbReference>
<dbReference type="SUPFAM" id="SSF53756">
    <property type="entry name" value="UDP-Glycosyltransferase/glycogen phosphorylase"/>
    <property type="match status" value="1"/>
</dbReference>
<evidence type="ECO:0000256" key="2">
    <source>
        <dbReference type="ARBA" id="ARBA00022679"/>
    </source>
</evidence>
<keyword evidence="6" id="KW-1185">Reference proteome</keyword>
<feature type="domain" description="Glycosyltransferase subfamily 4-like N-terminal" evidence="4">
    <location>
        <begin position="24"/>
        <end position="200"/>
    </location>
</feature>
<reference evidence="5 6" key="1">
    <citation type="submission" date="2019-05" db="EMBL/GenBank/DDBJ databases">
        <authorList>
            <person name="Qu J.-H."/>
        </authorList>
    </citation>
    <scope>NUCLEOTIDE SEQUENCE [LARGE SCALE GENOMIC DNA]</scope>
    <source>
        <strain evidence="5 6">T17</strain>
    </source>
</reference>
<keyword evidence="1" id="KW-0328">Glycosyltransferase</keyword>
<dbReference type="RefSeq" id="WP_138364615.1">
    <property type="nucleotide sequence ID" value="NZ_VCEJ01000002.1"/>
</dbReference>
<name>A0A5R9L4X1_9BACT</name>
<dbReference type="Gene3D" id="3.40.50.2000">
    <property type="entry name" value="Glycogen Phosphorylase B"/>
    <property type="match status" value="2"/>
</dbReference>
<evidence type="ECO:0000259" key="3">
    <source>
        <dbReference type="Pfam" id="PF00534"/>
    </source>
</evidence>
<dbReference type="Pfam" id="PF13439">
    <property type="entry name" value="Glyco_transf_4"/>
    <property type="match status" value="1"/>
</dbReference>
<dbReference type="Pfam" id="PF00534">
    <property type="entry name" value="Glycos_transf_1"/>
    <property type="match status" value="1"/>
</dbReference>
<keyword evidence="2 5" id="KW-0808">Transferase</keyword>
<dbReference type="CDD" id="cd03800">
    <property type="entry name" value="GT4_sucrose_synthase"/>
    <property type="match status" value="1"/>
</dbReference>
<dbReference type="Proteomes" id="UP000306402">
    <property type="component" value="Unassembled WGS sequence"/>
</dbReference>